<dbReference type="PANTHER" id="PTHR35145">
    <property type="entry name" value="CYTOPLASMIC PROTEIN-RELATED"/>
    <property type="match status" value="1"/>
</dbReference>
<sequence length="362" mass="40702">MTLISEYFKHKIPLFDRLIPYGFTKVGETYHYRESFMTGNFEAVIEITSSGQVSASVYDKDFGEPYLPIEQHHQQGAYLAEVRQAYLAVLDALSEACFKVLPFESRQANHLTQRIAHEWGDCLEPALDQNGHAVYELSGKSYAVIRSLSAEQLGEVATELRGKTIDVITLRASPQQLPKLLATNGIYPAYQMPKKSWVSVALTGELADDSLWNLLVSSRQMAQNTSLANPNGPDYWVIPANLAYYDIDAEFAANQEILWTQKASVRPGDYVFIYITAPVKSVRYACQVLETDIPNQGYRENPTIDRLMSLRLLAQYPDGLFSLDVLSSHGVKAVRGPRRLTPQLIAFLKKQHFLRSSAESND</sequence>
<dbReference type="Proteomes" id="UP000049578">
    <property type="component" value="Unassembled WGS sequence"/>
</dbReference>
<comment type="caution">
    <text evidence="1">The sequence shown here is derived from an EMBL/GenBank/DDBJ whole genome shotgun (WGS) entry which is preliminary data.</text>
</comment>
<accession>A0A0P6SRV1</accession>
<dbReference type="RefSeq" id="WP_054278654.1">
    <property type="nucleotide sequence ID" value="NZ_LHQM01000013.1"/>
</dbReference>
<dbReference type="EMBL" id="LHQM01000013">
    <property type="protein sequence ID" value="KPJ22444.1"/>
    <property type="molecule type" value="Genomic_DNA"/>
</dbReference>
<dbReference type="PATRIC" id="fig|119224.3.peg.373"/>
<dbReference type="SUPFAM" id="SSF142906">
    <property type="entry name" value="YjbR-like"/>
    <property type="match status" value="1"/>
</dbReference>
<dbReference type="AlphaFoldDB" id="A0A0P6SRV1"/>
<evidence type="ECO:0000313" key="1">
    <source>
        <dbReference type="EMBL" id="KPJ22444.1"/>
    </source>
</evidence>
<dbReference type="STRING" id="119224.AKK44_04210"/>
<reference evidence="1 2" key="1">
    <citation type="submission" date="2015-08" db="EMBL/GenBank/DDBJ databases">
        <title>Genome sequence of Streptococcus phocae subsp. phocae ATCC 51973T isolated from liver specimen obtained from seal.</title>
        <authorList>
            <person name="Avendano-Herrera R."/>
        </authorList>
    </citation>
    <scope>NUCLEOTIDE SEQUENCE [LARGE SCALE GENOMIC DNA]</scope>
    <source>
        <strain evidence="1 2">ATCC 51973</strain>
    </source>
</reference>
<keyword evidence="2" id="KW-1185">Reference proteome</keyword>
<dbReference type="InterPro" id="IPR007351">
    <property type="entry name" value="YjbR"/>
</dbReference>
<dbReference type="InterPro" id="IPR038056">
    <property type="entry name" value="YjbR-like_sf"/>
</dbReference>
<organism evidence="1 2">
    <name type="scientific">Streptococcus phocae</name>
    <dbReference type="NCBI Taxonomy" id="119224"/>
    <lineage>
        <taxon>Bacteria</taxon>
        <taxon>Bacillati</taxon>
        <taxon>Bacillota</taxon>
        <taxon>Bacilli</taxon>
        <taxon>Lactobacillales</taxon>
        <taxon>Streptococcaceae</taxon>
        <taxon>Streptococcus</taxon>
    </lineage>
</organism>
<proteinExistence type="predicted"/>
<evidence type="ECO:0000313" key="2">
    <source>
        <dbReference type="Proteomes" id="UP000049578"/>
    </source>
</evidence>
<name>A0A0P6SRV1_9STRE</name>
<dbReference type="PANTHER" id="PTHR35145:SF1">
    <property type="entry name" value="CYTOPLASMIC PROTEIN"/>
    <property type="match status" value="1"/>
</dbReference>
<gene>
    <name evidence="1" type="ORF">AKK44_04210</name>
</gene>
<dbReference type="Gene3D" id="3.90.1150.30">
    <property type="match status" value="1"/>
</dbReference>
<protein>
    <submittedName>
        <fullName evidence="1">MmcQ family protein</fullName>
    </submittedName>
</protein>